<dbReference type="Proteomes" id="UP000620124">
    <property type="component" value="Unassembled WGS sequence"/>
</dbReference>
<evidence type="ECO:0000313" key="8">
    <source>
        <dbReference type="Proteomes" id="UP000620124"/>
    </source>
</evidence>
<comment type="subcellular location">
    <subcellularLocation>
        <location evidence="1">Membrane</location>
        <topology evidence="1">Multi-pass membrane protein</topology>
    </subcellularLocation>
</comment>
<protein>
    <recommendedName>
        <fullName evidence="9">MFS general substrate transporter</fullName>
    </recommendedName>
</protein>
<keyword evidence="3 6" id="KW-1133">Transmembrane helix</keyword>
<evidence type="ECO:0000313" key="7">
    <source>
        <dbReference type="EMBL" id="KAF7336664.1"/>
    </source>
</evidence>
<feature type="transmembrane region" description="Helical" evidence="6">
    <location>
        <begin position="103"/>
        <end position="125"/>
    </location>
</feature>
<dbReference type="GO" id="GO:0016020">
    <property type="term" value="C:membrane"/>
    <property type="evidence" value="ECO:0007669"/>
    <property type="project" value="UniProtKB-SubCell"/>
</dbReference>
<feature type="transmembrane region" description="Helical" evidence="6">
    <location>
        <begin position="206"/>
        <end position="228"/>
    </location>
</feature>
<organism evidence="7 8">
    <name type="scientific">Mycena venus</name>
    <dbReference type="NCBI Taxonomy" id="2733690"/>
    <lineage>
        <taxon>Eukaryota</taxon>
        <taxon>Fungi</taxon>
        <taxon>Dikarya</taxon>
        <taxon>Basidiomycota</taxon>
        <taxon>Agaricomycotina</taxon>
        <taxon>Agaricomycetes</taxon>
        <taxon>Agaricomycetidae</taxon>
        <taxon>Agaricales</taxon>
        <taxon>Marasmiineae</taxon>
        <taxon>Mycenaceae</taxon>
        <taxon>Mycena</taxon>
    </lineage>
</organism>
<keyword evidence="2 6" id="KW-0812">Transmembrane</keyword>
<keyword evidence="4 6" id="KW-0472">Membrane</keyword>
<feature type="region of interest" description="Disordered" evidence="5">
    <location>
        <begin position="1"/>
        <end position="23"/>
    </location>
</feature>
<feature type="transmembrane region" description="Helical" evidence="6">
    <location>
        <begin position="443"/>
        <end position="464"/>
    </location>
</feature>
<evidence type="ECO:0008006" key="9">
    <source>
        <dbReference type="Google" id="ProtNLM"/>
    </source>
</evidence>
<reference evidence="7" key="1">
    <citation type="submission" date="2020-05" db="EMBL/GenBank/DDBJ databases">
        <title>Mycena genomes resolve the evolution of fungal bioluminescence.</title>
        <authorList>
            <person name="Tsai I.J."/>
        </authorList>
    </citation>
    <scope>NUCLEOTIDE SEQUENCE</scope>
    <source>
        <strain evidence="7">CCC161011</strain>
    </source>
</reference>
<dbReference type="Gene3D" id="1.20.1250.20">
    <property type="entry name" value="MFS general substrate transporter like domains"/>
    <property type="match status" value="1"/>
</dbReference>
<feature type="transmembrane region" description="Helical" evidence="6">
    <location>
        <begin position="476"/>
        <end position="495"/>
    </location>
</feature>
<evidence type="ECO:0000256" key="1">
    <source>
        <dbReference type="ARBA" id="ARBA00004141"/>
    </source>
</evidence>
<feature type="compositionally biased region" description="Polar residues" evidence="5">
    <location>
        <begin position="10"/>
        <end position="23"/>
    </location>
</feature>
<feature type="transmembrane region" description="Helical" evidence="6">
    <location>
        <begin position="170"/>
        <end position="194"/>
    </location>
</feature>
<dbReference type="SUPFAM" id="SSF103473">
    <property type="entry name" value="MFS general substrate transporter"/>
    <property type="match status" value="1"/>
</dbReference>
<dbReference type="PANTHER" id="PTHR23507:SF1">
    <property type="entry name" value="FI18259P1-RELATED"/>
    <property type="match status" value="1"/>
</dbReference>
<proteinExistence type="predicted"/>
<dbReference type="PANTHER" id="PTHR23507">
    <property type="entry name" value="ZGC:174356"/>
    <property type="match status" value="1"/>
</dbReference>
<feature type="transmembrane region" description="Helical" evidence="6">
    <location>
        <begin position="407"/>
        <end position="431"/>
    </location>
</feature>
<dbReference type="AlphaFoldDB" id="A0A8H6X9Z2"/>
<dbReference type="InterPro" id="IPR005828">
    <property type="entry name" value="MFS_sugar_transport-like"/>
</dbReference>
<dbReference type="GO" id="GO:0022857">
    <property type="term" value="F:transmembrane transporter activity"/>
    <property type="evidence" value="ECO:0007669"/>
    <property type="project" value="InterPro"/>
</dbReference>
<dbReference type="EMBL" id="JACAZI010000022">
    <property type="protein sequence ID" value="KAF7336664.1"/>
    <property type="molecule type" value="Genomic_DNA"/>
</dbReference>
<name>A0A8H6X9Z2_9AGAR</name>
<dbReference type="Pfam" id="PF00083">
    <property type="entry name" value="Sugar_tr"/>
    <property type="match status" value="1"/>
</dbReference>
<feature type="transmembrane region" description="Helical" evidence="6">
    <location>
        <begin position="338"/>
        <end position="356"/>
    </location>
</feature>
<gene>
    <name evidence="7" type="ORF">MVEN_02101200</name>
</gene>
<evidence type="ECO:0000256" key="3">
    <source>
        <dbReference type="ARBA" id="ARBA00022989"/>
    </source>
</evidence>
<evidence type="ECO:0000256" key="5">
    <source>
        <dbReference type="SAM" id="MobiDB-lite"/>
    </source>
</evidence>
<comment type="caution">
    <text evidence="7">The sequence shown here is derived from an EMBL/GenBank/DDBJ whole genome shotgun (WGS) entry which is preliminary data.</text>
</comment>
<evidence type="ECO:0000256" key="4">
    <source>
        <dbReference type="ARBA" id="ARBA00023136"/>
    </source>
</evidence>
<accession>A0A8H6X9Z2</accession>
<feature type="transmembrane region" description="Helical" evidence="6">
    <location>
        <begin position="137"/>
        <end position="158"/>
    </location>
</feature>
<feature type="transmembrane region" description="Helical" evidence="6">
    <location>
        <begin position="293"/>
        <end position="318"/>
    </location>
</feature>
<evidence type="ECO:0000256" key="2">
    <source>
        <dbReference type="ARBA" id="ARBA00022692"/>
    </source>
</evidence>
<dbReference type="InterPro" id="IPR036259">
    <property type="entry name" value="MFS_trans_sf"/>
</dbReference>
<dbReference type="OrthoDB" id="3026777at2759"/>
<evidence type="ECO:0000256" key="6">
    <source>
        <dbReference type="SAM" id="Phobius"/>
    </source>
</evidence>
<sequence>MADGERSPLLSGTPTPTISNDSDSYYASQDSRASFAWLIPVVAMASLSDAVTTFSRQKLFRQYVCEEIGELPTTPDPLPLQGDGGLNSTASVFSRLDCSGSPGILSVSVAAMIFTCVLSALSTGWWSRLGDVHGRRYVLMVSVLGSMLLNLVFVLIASSPALDGLAQPCIFIGLLFEGLLGGSATFLGAVHAYAADVSPAGSWSGIFSVLQGLLILCHVLGSWIGLGADFIKPFLSFSISAGICGINLVYIFFFLPESQPEEFQVDRPSKPTLQDVRSSIYSTLTIFATSHRLIFYGLAFFIYSLTSKAESFGLLVILRKDLPSPTAYSPRFFVTLSLLARMATFFAIFPALLYLLKRRSPLSLNTFTKQYFSSVLRIDGSAARCSILVDFLSQLFIIVLPTNPSRIFLLLVLMTPLTVGIKPALYALCAVTSEGHGDAPKRGTLFGAVAVVGMVGETLSYIMYQSTYTSIWRSSIKAGFILTAALLSVVGVFLWPGRGGRRGESAERIITRDDAPERIRIVVSDETVRHGQDLLDSATFSPVYRRHREGVIGDSESGDAHWTAPDSL</sequence>
<feature type="transmembrane region" description="Helical" evidence="6">
    <location>
        <begin position="234"/>
        <end position="255"/>
    </location>
</feature>
<keyword evidence="8" id="KW-1185">Reference proteome</keyword>